<dbReference type="PANTHER" id="PTHR45808:SF2">
    <property type="entry name" value="RHO GTPASE-ACTIVATING PROTEIN 68F"/>
    <property type="match status" value="1"/>
</dbReference>
<dbReference type="PROSITE" id="PS50238">
    <property type="entry name" value="RHOGAP"/>
    <property type="match status" value="1"/>
</dbReference>
<organism evidence="4 5">
    <name type="scientific">Bimuria novae-zelandiae CBS 107.79</name>
    <dbReference type="NCBI Taxonomy" id="1447943"/>
    <lineage>
        <taxon>Eukaryota</taxon>
        <taxon>Fungi</taxon>
        <taxon>Dikarya</taxon>
        <taxon>Ascomycota</taxon>
        <taxon>Pezizomycotina</taxon>
        <taxon>Dothideomycetes</taxon>
        <taxon>Pleosporomycetidae</taxon>
        <taxon>Pleosporales</taxon>
        <taxon>Massarineae</taxon>
        <taxon>Didymosphaeriaceae</taxon>
        <taxon>Bimuria</taxon>
    </lineage>
</organism>
<evidence type="ECO:0008006" key="6">
    <source>
        <dbReference type="Google" id="ProtNLM"/>
    </source>
</evidence>
<feature type="region of interest" description="Disordered" evidence="1">
    <location>
        <begin position="453"/>
        <end position="475"/>
    </location>
</feature>
<dbReference type="SUPFAM" id="SSF52087">
    <property type="entry name" value="CRAL/TRIO domain"/>
    <property type="match status" value="1"/>
</dbReference>
<dbReference type="PANTHER" id="PTHR45808">
    <property type="entry name" value="RHO GTPASE-ACTIVATING PROTEIN 68F"/>
    <property type="match status" value="1"/>
</dbReference>
<dbReference type="Gene3D" id="1.10.555.10">
    <property type="entry name" value="Rho GTPase activation protein"/>
    <property type="match status" value="1"/>
</dbReference>
<dbReference type="PROSITE" id="PS50191">
    <property type="entry name" value="CRAL_TRIO"/>
    <property type="match status" value="1"/>
</dbReference>
<name>A0A6A5VFP9_9PLEO</name>
<reference evidence="4" key="1">
    <citation type="journal article" date="2020" name="Stud. Mycol.">
        <title>101 Dothideomycetes genomes: a test case for predicting lifestyles and emergence of pathogens.</title>
        <authorList>
            <person name="Haridas S."/>
            <person name="Albert R."/>
            <person name="Binder M."/>
            <person name="Bloem J."/>
            <person name="Labutti K."/>
            <person name="Salamov A."/>
            <person name="Andreopoulos B."/>
            <person name="Baker S."/>
            <person name="Barry K."/>
            <person name="Bills G."/>
            <person name="Bluhm B."/>
            <person name="Cannon C."/>
            <person name="Castanera R."/>
            <person name="Culley D."/>
            <person name="Daum C."/>
            <person name="Ezra D."/>
            <person name="Gonzalez J."/>
            <person name="Henrissat B."/>
            <person name="Kuo A."/>
            <person name="Liang C."/>
            <person name="Lipzen A."/>
            <person name="Lutzoni F."/>
            <person name="Magnuson J."/>
            <person name="Mondo S."/>
            <person name="Nolan M."/>
            <person name="Ohm R."/>
            <person name="Pangilinan J."/>
            <person name="Park H.-J."/>
            <person name="Ramirez L."/>
            <person name="Alfaro M."/>
            <person name="Sun H."/>
            <person name="Tritt A."/>
            <person name="Yoshinaga Y."/>
            <person name="Zwiers L.-H."/>
            <person name="Turgeon B."/>
            <person name="Goodwin S."/>
            <person name="Spatafora J."/>
            <person name="Crous P."/>
            <person name="Grigoriev I."/>
        </authorList>
    </citation>
    <scope>NUCLEOTIDE SEQUENCE</scope>
    <source>
        <strain evidence="4">CBS 107.79</strain>
    </source>
</reference>
<feature type="domain" description="Rho-GAP" evidence="3">
    <location>
        <begin position="216"/>
        <end position="431"/>
    </location>
</feature>
<dbReference type="InterPro" id="IPR008936">
    <property type="entry name" value="Rho_GTPase_activation_prot"/>
</dbReference>
<dbReference type="InterPro" id="IPR000198">
    <property type="entry name" value="RhoGAP_dom"/>
</dbReference>
<dbReference type="Pfam" id="PF00620">
    <property type="entry name" value="RhoGAP"/>
    <property type="match status" value="1"/>
</dbReference>
<gene>
    <name evidence="4" type="ORF">BU23DRAFT_578816</name>
</gene>
<feature type="domain" description="CRAL-TRIO" evidence="2">
    <location>
        <begin position="29"/>
        <end position="189"/>
    </location>
</feature>
<feature type="region of interest" description="Disordered" evidence="1">
    <location>
        <begin position="489"/>
        <end position="744"/>
    </location>
</feature>
<protein>
    <recommendedName>
        <fullName evidence="6">Rho GTPase activation protein</fullName>
    </recommendedName>
</protein>
<evidence type="ECO:0000313" key="4">
    <source>
        <dbReference type="EMBL" id="KAF1975994.1"/>
    </source>
</evidence>
<dbReference type="CDD" id="cd00170">
    <property type="entry name" value="SEC14"/>
    <property type="match status" value="1"/>
</dbReference>
<feature type="compositionally biased region" description="Low complexity" evidence="1">
    <location>
        <begin position="668"/>
        <end position="686"/>
    </location>
</feature>
<dbReference type="GO" id="GO:0007264">
    <property type="term" value="P:small GTPase-mediated signal transduction"/>
    <property type="evidence" value="ECO:0007669"/>
    <property type="project" value="TreeGrafter"/>
</dbReference>
<dbReference type="Gene3D" id="3.40.525.10">
    <property type="entry name" value="CRAL-TRIO lipid binding domain"/>
    <property type="match status" value="1"/>
</dbReference>
<dbReference type="Proteomes" id="UP000800036">
    <property type="component" value="Unassembled WGS sequence"/>
</dbReference>
<feature type="compositionally biased region" description="Basic and acidic residues" evidence="1">
    <location>
        <begin position="610"/>
        <end position="626"/>
    </location>
</feature>
<accession>A0A6A5VFP9</accession>
<dbReference type="AlphaFoldDB" id="A0A6A5VFP9"/>
<sequence>MSGLRAHIAGRLRSSSLSAVPPRQESPDYSPELAKHAASILFQSPIPSRENRPIYILNAAALPDSREENFDSLLPYVLARLPEEDELVRGFEYEVVFFAGDSDGSATSKKNRPGWGWFIQAYHVLSRAMRKRLQKLYIVHEKAWVRILTEIFSTMVSPKFRRKIIHASDLSNLALHIPIEDLLISPSTYLYDRRVSEDIYAPYASGRRAFGARQSLPISSKGTPRLPRVLRETTAFVLMEENIRAEGLFRVPPHFKLRDVLKEAYDRGQKFIVWKDNGATLQLPPYPQAEHQDEIIAEIDPRDAYSVFMAAALIKAWYAELRQPIFPQSSYHDLKRLYGNPDDVPDLERLKELVSPSSDWSFLPAISRELLVKHLLPTLSAVALREEQNKMTAENLAVCIAPALLHGPDQLEDAKMSSIVRRIFTEAIDLWAQGLREACGETEAAFREALELPQDQNDWEDPLEQPKGTEEGKAWDELQYSGIVLQDNEKPTEMPPALPPRVGVASGRPANDGATKRKPAPPLQVLPRYSTIVTDSPIDTSPMTYAATTDGFAPRRENPSPSLHFPDEKKSGTNSGDSYAPQIVLPKRKTLTAEQIDNAETAIAQVQVRRSSEDKGTEMRAPRPSELKGSAMPLPGLANPTIGKPGPGSAPPVKRKAVSGTYTASQGSSPTSATSTESPSLTAPTSFNDFRRPSLPASVNRAPKIDSLARPVYPTTPVPNRPASKSTSLPVPGPKPRTPSPSLLQRMPSFEVSKKEQSLAPLSNPRKLNMKKQSVDNLRRLYEERAGTASVLVEAGRKQ</sequence>
<evidence type="ECO:0000313" key="5">
    <source>
        <dbReference type="Proteomes" id="UP000800036"/>
    </source>
</evidence>
<keyword evidence="5" id="KW-1185">Reference proteome</keyword>
<feature type="compositionally biased region" description="Polar residues" evidence="1">
    <location>
        <begin position="531"/>
        <end position="547"/>
    </location>
</feature>
<evidence type="ECO:0000256" key="1">
    <source>
        <dbReference type="SAM" id="MobiDB-lite"/>
    </source>
</evidence>
<dbReference type="InterPro" id="IPR036865">
    <property type="entry name" value="CRAL-TRIO_dom_sf"/>
</dbReference>
<dbReference type="SMART" id="SM00324">
    <property type="entry name" value="RhoGAP"/>
    <property type="match status" value="1"/>
</dbReference>
<dbReference type="InterPro" id="IPR001251">
    <property type="entry name" value="CRAL-TRIO_dom"/>
</dbReference>
<dbReference type="OrthoDB" id="410651at2759"/>
<dbReference type="CDD" id="cd00159">
    <property type="entry name" value="RhoGAP"/>
    <property type="match status" value="1"/>
</dbReference>
<dbReference type="GO" id="GO:0005737">
    <property type="term" value="C:cytoplasm"/>
    <property type="evidence" value="ECO:0007669"/>
    <property type="project" value="TreeGrafter"/>
</dbReference>
<evidence type="ECO:0000259" key="3">
    <source>
        <dbReference type="PROSITE" id="PS50238"/>
    </source>
</evidence>
<dbReference type="GO" id="GO:0005096">
    <property type="term" value="F:GTPase activator activity"/>
    <property type="evidence" value="ECO:0007669"/>
    <property type="project" value="TreeGrafter"/>
</dbReference>
<proteinExistence type="predicted"/>
<dbReference type="EMBL" id="ML976668">
    <property type="protein sequence ID" value="KAF1975994.1"/>
    <property type="molecule type" value="Genomic_DNA"/>
</dbReference>
<evidence type="ECO:0000259" key="2">
    <source>
        <dbReference type="PROSITE" id="PS50191"/>
    </source>
</evidence>
<dbReference type="Pfam" id="PF13716">
    <property type="entry name" value="CRAL_TRIO_2"/>
    <property type="match status" value="1"/>
</dbReference>
<dbReference type="SUPFAM" id="SSF48350">
    <property type="entry name" value="GTPase activation domain, GAP"/>
    <property type="match status" value="1"/>
</dbReference>